<accession>A0A8S1QFV4</accession>
<proteinExistence type="predicted"/>
<evidence type="ECO:0000256" key="1">
    <source>
        <dbReference type="SAM" id="Phobius"/>
    </source>
</evidence>
<comment type="caution">
    <text evidence="2">The sequence shown here is derived from an EMBL/GenBank/DDBJ whole genome shotgun (WGS) entry which is preliminary data.</text>
</comment>
<keyword evidence="1" id="KW-0472">Membrane</keyword>
<dbReference type="Proteomes" id="UP000688137">
    <property type="component" value="Unassembled WGS sequence"/>
</dbReference>
<feature type="transmembrane region" description="Helical" evidence="1">
    <location>
        <begin position="18"/>
        <end position="37"/>
    </location>
</feature>
<keyword evidence="3" id="KW-1185">Reference proteome</keyword>
<dbReference type="EMBL" id="CAJJDM010000165">
    <property type="protein sequence ID" value="CAD8114453.1"/>
    <property type="molecule type" value="Genomic_DNA"/>
</dbReference>
<evidence type="ECO:0000313" key="3">
    <source>
        <dbReference type="Proteomes" id="UP000688137"/>
    </source>
</evidence>
<keyword evidence="1" id="KW-0812">Transmembrane</keyword>
<gene>
    <name evidence="2" type="ORF">PPRIM_AZ9-3.1.T1600017</name>
</gene>
<evidence type="ECO:0000313" key="2">
    <source>
        <dbReference type="EMBL" id="CAD8114453.1"/>
    </source>
</evidence>
<organism evidence="2 3">
    <name type="scientific">Paramecium primaurelia</name>
    <dbReference type="NCBI Taxonomy" id="5886"/>
    <lineage>
        <taxon>Eukaryota</taxon>
        <taxon>Sar</taxon>
        <taxon>Alveolata</taxon>
        <taxon>Ciliophora</taxon>
        <taxon>Intramacronucleata</taxon>
        <taxon>Oligohymenophorea</taxon>
        <taxon>Peniculida</taxon>
        <taxon>Parameciidae</taxon>
        <taxon>Paramecium</taxon>
    </lineage>
</organism>
<sequence length="42" mass="5379">MEQFHNILINWIRVIEDFLFFPLIVFYLIPISLRYYFQQNHF</sequence>
<dbReference type="AlphaFoldDB" id="A0A8S1QFV4"/>
<keyword evidence="1" id="KW-1133">Transmembrane helix</keyword>
<reference evidence="2" key="1">
    <citation type="submission" date="2021-01" db="EMBL/GenBank/DDBJ databases">
        <authorList>
            <consortium name="Genoscope - CEA"/>
            <person name="William W."/>
        </authorList>
    </citation>
    <scope>NUCLEOTIDE SEQUENCE</scope>
</reference>
<protein>
    <submittedName>
        <fullName evidence="2">Uncharacterized protein</fullName>
    </submittedName>
</protein>
<name>A0A8S1QFV4_PARPR</name>